<protein>
    <submittedName>
        <fullName evidence="1">Uncharacterized protein</fullName>
    </submittedName>
</protein>
<gene>
    <name evidence="1" type="ORF">LCGC14_3092640</name>
</gene>
<dbReference type="AlphaFoldDB" id="A0A0F8WYV3"/>
<dbReference type="EMBL" id="LAZR01066394">
    <property type="protein sequence ID" value="KKK53650.1"/>
    <property type="molecule type" value="Genomic_DNA"/>
</dbReference>
<accession>A0A0F8WYV3</accession>
<organism evidence="1">
    <name type="scientific">marine sediment metagenome</name>
    <dbReference type="NCBI Taxonomy" id="412755"/>
    <lineage>
        <taxon>unclassified sequences</taxon>
        <taxon>metagenomes</taxon>
        <taxon>ecological metagenomes</taxon>
    </lineage>
</organism>
<reference evidence="1" key="1">
    <citation type="journal article" date="2015" name="Nature">
        <title>Complex archaea that bridge the gap between prokaryotes and eukaryotes.</title>
        <authorList>
            <person name="Spang A."/>
            <person name="Saw J.H."/>
            <person name="Jorgensen S.L."/>
            <person name="Zaremba-Niedzwiedzka K."/>
            <person name="Martijn J."/>
            <person name="Lind A.E."/>
            <person name="van Eijk R."/>
            <person name="Schleper C."/>
            <person name="Guy L."/>
            <person name="Ettema T.J."/>
        </authorList>
    </citation>
    <scope>NUCLEOTIDE SEQUENCE</scope>
</reference>
<proteinExistence type="predicted"/>
<sequence length="155" mass="17755">MKLLITFVLTLLFCLSAHAQVPTAEELDQMYRDAHRRVESCAVIYRQKPYVREMGAIVPDPRDKWFAELRGCTKRARESVDLLTLGVLGVLNDEEKQLPSKNFFIRSTLYMNKTNKLFSRLTGLLQQFQPLKSGCVLVLRVGWLLILATPTTKLV</sequence>
<evidence type="ECO:0000313" key="1">
    <source>
        <dbReference type="EMBL" id="KKK53650.1"/>
    </source>
</evidence>
<comment type="caution">
    <text evidence="1">The sequence shown here is derived from an EMBL/GenBank/DDBJ whole genome shotgun (WGS) entry which is preliminary data.</text>
</comment>
<name>A0A0F8WYV3_9ZZZZ</name>